<dbReference type="Pfam" id="PF19300">
    <property type="entry name" value="BPD_transp_1_N"/>
    <property type="match status" value="1"/>
</dbReference>
<dbReference type="PANTHER" id="PTHR43163:SF6">
    <property type="entry name" value="DIPEPTIDE TRANSPORT SYSTEM PERMEASE PROTEIN DPPB-RELATED"/>
    <property type="match status" value="1"/>
</dbReference>
<feature type="transmembrane region" description="Helical" evidence="7">
    <location>
        <begin position="168"/>
        <end position="189"/>
    </location>
</feature>
<comment type="subcellular location">
    <subcellularLocation>
        <location evidence="1 7">Cell membrane</location>
        <topology evidence="1 7">Multi-pass membrane protein</topology>
    </subcellularLocation>
</comment>
<evidence type="ECO:0000256" key="6">
    <source>
        <dbReference type="ARBA" id="ARBA00023136"/>
    </source>
</evidence>
<dbReference type="InterPro" id="IPR000515">
    <property type="entry name" value="MetI-like"/>
</dbReference>
<evidence type="ECO:0000256" key="3">
    <source>
        <dbReference type="ARBA" id="ARBA00022475"/>
    </source>
</evidence>
<feature type="transmembrane region" description="Helical" evidence="7">
    <location>
        <begin position="12"/>
        <end position="30"/>
    </location>
</feature>
<keyword evidence="2 7" id="KW-0813">Transport</keyword>
<dbReference type="CDD" id="cd06261">
    <property type="entry name" value="TM_PBP2"/>
    <property type="match status" value="1"/>
</dbReference>
<feature type="transmembrane region" description="Helical" evidence="7">
    <location>
        <begin position="97"/>
        <end position="118"/>
    </location>
</feature>
<dbReference type="InterPro" id="IPR035906">
    <property type="entry name" value="MetI-like_sf"/>
</dbReference>
<keyword evidence="10" id="KW-1185">Reference proteome</keyword>
<dbReference type="PROSITE" id="PS50928">
    <property type="entry name" value="ABC_TM1"/>
    <property type="match status" value="1"/>
</dbReference>
<gene>
    <name evidence="9" type="ORF">GCM10022214_04850</name>
</gene>
<accession>A0ABP7V056</accession>
<comment type="similarity">
    <text evidence="7">Belongs to the binding-protein-dependent transport system permease family.</text>
</comment>
<evidence type="ECO:0000256" key="4">
    <source>
        <dbReference type="ARBA" id="ARBA00022692"/>
    </source>
</evidence>
<keyword evidence="4 7" id="KW-0812">Transmembrane</keyword>
<protein>
    <submittedName>
        <fullName evidence="9">ABC transporter permease</fullName>
    </submittedName>
</protein>
<keyword evidence="3" id="KW-1003">Cell membrane</keyword>
<dbReference type="EMBL" id="BAAAZG010000001">
    <property type="protein sequence ID" value="GAA4056307.1"/>
    <property type="molecule type" value="Genomic_DNA"/>
</dbReference>
<dbReference type="SUPFAM" id="SSF161098">
    <property type="entry name" value="MetI-like"/>
    <property type="match status" value="1"/>
</dbReference>
<evidence type="ECO:0000256" key="7">
    <source>
        <dbReference type="RuleBase" id="RU363032"/>
    </source>
</evidence>
<evidence type="ECO:0000259" key="8">
    <source>
        <dbReference type="PROSITE" id="PS50928"/>
    </source>
</evidence>
<dbReference type="Pfam" id="PF00528">
    <property type="entry name" value="BPD_transp_1"/>
    <property type="match status" value="1"/>
</dbReference>
<evidence type="ECO:0000313" key="9">
    <source>
        <dbReference type="EMBL" id="GAA4056307.1"/>
    </source>
</evidence>
<dbReference type="Proteomes" id="UP001500683">
    <property type="component" value="Unassembled WGS sequence"/>
</dbReference>
<keyword evidence="5 7" id="KW-1133">Transmembrane helix</keyword>
<dbReference type="PANTHER" id="PTHR43163">
    <property type="entry name" value="DIPEPTIDE TRANSPORT SYSTEM PERMEASE PROTEIN DPPB-RELATED"/>
    <property type="match status" value="1"/>
</dbReference>
<reference evidence="10" key="1">
    <citation type="journal article" date="2019" name="Int. J. Syst. Evol. Microbiol.">
        <title>The Global Catalogue of Microorganisms (GCM) 10K type strain sequencing project: providing services to taxonomists for standard genome sequencing and annotation.</title>
        <authorList>
            <consortium name="The Broad Institute Genomics Platform"/>
            <consortium name="The Broad Institute Genome Sequencing Center for Infectious Disease"/>
            <person name="Wu L."/>
            <person name="Ma J."/>
        </authorList>
    </citation>
    <scope>NUCLEOTIDE SEQUENCE [LARGE SCALE GENOMIC DNA]</scope>
    <source>
        <strain evidence="10">JCM 16702</strain>
    </source>
</reference>
<evidence type="ECO:0000256" key="2">
    <source>
        <dbReference type="ARBA" id="ARBA00022448"/>
    </source>
</evidence>
<name>A0ABP7V056_9ACTN</name>
<feature type="transmembrane region" description="Helical" evidence="7">
    <location>
        <begin position="227"/>
        <end position="256"/>
    </location>
</feature>
<sequence length="308" mass="32408">MGRFLLHRAGQAIVVALGAISLVFVVVRVVPGDPATLILGPDASADQIASVRADFGLDQPLWRQYLTHMGEVLHGDFGDSWRLGGGAMAATLDRFPATLALAALALLITIAVGFPLGMACARRPGRIADLLVSTGSLAGQALPSFWVGIVLILVFARWLNWLPSTAGGGALAVILPSVTLALPFVGWLARLVRNGALEESAKDYVRTARAKGTGETAVMYVHVARNIALPVVTVLGLLMGNFIANAVIVEVVFSWPGIGSLMVDAITNRDYAVVEAAIVTITVSYIALNLLVDVLCVALDPRLTPENA</sequence>
<feature type="transmembrane region" description="Helical" evidence="7">
    <location>
        <begin position="276"/>
        <end position="299"/>
    </location>
</feature>
<evidence type="ECO:0000256" key="5">
    <source>
        <dbReference type="ARBA" id="ARBA00022989"/>
    </source>
</evidence>
<dbReference type="Gene3D" id="1.10.3720.10">
    <property type="entry name" value="MetI-like"/>
    <property type="match status" value="1"/>
</dbReference>
<evidence type="ECO:0000313" key="10">
    <source>
        <dbReference type="Proteomes" id="UP001500683"/>
    </source>
</evidence>
<organism evidence="9 10">
    <name type="scientific">Actinomadura miaoliensis</name>
    <dbReference type="NCBI Taxonomy" id="430685"/>
    <lineage>
        <taxon>Bacteria</taxon>
        <taxon>Bacillati</taxon>
        <taxon>Actinomycetota</taxon>
        <taxon>Actinomycetes</taxon>
        <taxon>Streptosporangiales</taxon>
        <taxon>Thermomonosporaceae</taxon>
        <taxon>Actinomadura</taxon>
    </lineage>
</organism>
<dbReference type="InterPro" id="IPR045621">
    <property type="entry name" value="BPD_transp_1_N"/>
</dbReference>
<dbReference type="RefSeq" id="WP_344939846.1">
    <property type="nucleotide sequence ID" value="NZ_BAAAZG010000001.1"/>
</dbReference>
<keyword evidence="6 7" id="KW-0472">Membrane</keyword>
<comment type="caution">
    <text evidence="9">The sequence shown here is derived from an EMBL/GenBank/DDBJ whole genome shotgun (WGS) entry which is preliminary data.</text>
</comment>
<proteinExistence type="inferred from homology"/>
<feature type="domain" description="ABC transmembrane type-1" evidence="8">
    <location>
        <begin position="95"/>
        <end position="292"/>
    </location>
</feature>
<evidence type="ECO:0000256" key="1">
    <source>
        <dbReference type="ARBA" id="ARBA00004651"/>
    </source>
</evidence>
<feature type="transmembrane region" description="Helical" evidence="7">
    <location>
        <begin position="130"/>
        <end position="156"/>
    </location>
</feature>